<dbReference type="Proteomes" id="UP000230564">
    <property type="component" value="Unassembled WGS sequence"/>
</dbReference>
<dbReference type="InterPro" id="IPR056411">
    <property type="entry name" value="CysS_C"/>
</dbReference>
<keyword evidence="8 12" id="KW-0862">Zinc</keyword>
<evidence type="ECO:0000256" key="12">
    <source>
        <dbReference type="HAMAP-Rule" id="MF_00041"/>
    </source>
</evidence>
<dbReference type="SUPFAM" id="SSF52374">
    <property type="entry name" value="Nucleotidylyl transferase"/>
    <property type="match status" value="1"/>
</dbReference>
<dbReference type="InterPro" id="IPR014729">
    <property type="entry name" value="Rossmann-like_a/b/a_fold"/>
</dbReference>
<dbReference type="Pfam" id="PF01406">
    <property type="entry name" value="tRNA-synt_1e"/>
    <property type="match status" value="1"/>
</dbReference>
<gene>
    <name evidence="12" type="primary">cysS</name>
    <name evidence="14" type="ORF">COV55_00435</name>
</gene>
<reference evidence="14 15" key="1">
    <citation type="submission" date="2017-09" db="EMBL/GenBank/DDBJ databases">
        <title>Depth-based differentiation of microbial function through sediment-hosted aquifers and enrichment of novel symbionts in the deep terrestrial subsurface.</title>
        <authorList>
            <person name="Probst A.J."/>
            <person name="Ladd B."/>
            <person name="Jarett J.K."/>
            <person name="Geller-Mcgrath D.E."/>
            <person name="Sieber C.M."/>
            <person name="Emerson J.B."/>
            <person name="Anantharaman K."/>
            <person name="Thomas B.C."/>
            <person name="Malmstrom R."/>
            <person name="Stieglmeier M."/>
            <person name="Klingl A."/>
            <person name="Woyke T."/>
            <person name="Ryan C.M."/>
            <person name="Banfield J.F."/>
        </authorList>
    </citation>
    <scope>NUCLEOTIDE SEQUENCE [LARGE SCALE GENOMIC DNA]</scope>
    <source>
        <strain evidence="14">CG11_big_fil_rev_8_21_14_0_20_36_20</strain>
    </source>
</reference>
<dbReference type="NCBIfam" id="TIGR00435">
    <property type="entry name" value="cysS"/>
    <property type="match status" value="1"/>
</dbReference>
<dbReference type="PANTHER" id="PTHR10890">
    <property type="entry name" value="CYSTEINYL-TRNA SYNTHETASE"/>
    <property type="match status" value="1"/>
</dbReference>
<evidence type="ECO:0000256" key="2">
    <source>
        <dbReference type="ARBA" id="ARBA00005594"/>
    </source>
</evidence>
<comment type="catalytic activity">
    <reaction evidence="12">
        <text>tRNA(Cys) + L-cysteine + ATP = L-cysteinyl-tRNA(Cys) + AMP + diphosphate</text>
        <dbReference type="Rhea" id="RHEA:17773"/>
        <dbReference type="Rhea" id="RHEA-COMP:9661"/>
        <dbReference type="Rhea" id="RHEA-COMP:9679"/>
        <dbReference type="ChEBI" id="CHEBI:30616"/>
        <dbReference type="ChEBI" id="CHEBI:33019"/>
        <dbReference type="ChEBI" id="CHEBI:35235"/>
        <dbReference type="ChEBI" id="CHEBI:78442"/>
        <dbReference type="ChEBI" id="CHEBI:78517"/>
        <dbReference type="ChEBI" id="CHEBI:456215"/>
        <dbReference type="EC" id="6.1.1.16"/>
    </reaction>
</comment>
<dbReference type="GO" id="GO:0008270">
    <property type="term" value="F:zinc ion binding"/>
    <property type="evidence" value="ECO:0007669"/>
    <property type="project" value="UniProtKB-UniRule"/>
</dbReference>
<sequence>MKILLYNSLTKQKEEFKPIEKNKVGLYTCGPTVYDYPHIGNLLAYIFWDVLKRFFLSQGYKVKHVMNLTDVGHLVSDADEGEDKLAKAGRESGRTAWQVADFFIKVFKRNIKDLNILKPTHFLRATETIQEQIDFVSVLEEKGFLYQTSDGLYFDTSKLPDYGKLANLSQIKLQEGARVAKNPEKKNPTDFAVWKFSPKDGRKRDMEWDSPWGVGFPGWHLECSVMSQMMLGDTFDIHTGGIDHLTVHHPNEMAQSEAATGKLQANYWLHNAFNKVDGHKMAKSAGNFIILEDIKKKGYWPLAYRLLVLQNHYRQPLNFTWLALEAAQQSLKNIIREIAFYDEPKKVIAEFAEKFDAALADDLNTAKGLAVLQAVIDSDKPTADKLATILKIDEVLGLNLKEFRKNFLSLSSQAKKLLKQRSAAREKKDWDLSDDLREQLNKIGVEVQDTTQGQKAVQMK</sequence>
<dbReference type="Pfam" id="PF23493">
    <property type="entry name" value="CysS_C"/>
    <property type="match status" value="1"/>
</dbReference>
<dbReference type="InterPro" id="IPR009080">
    <property type="entry name" value="tRNAsynth_Ia_anticodon-bd"/>
</dbReference>
<comment type="subunit">
    <text evidence="3 12">Monomer.</text>
</comment>
<comment type="subcellular location">
    <subcellularLocation>
        <location evidence="1 12">Cytoplasm</location>
    </subcellularLocation>
</comment>
<keyword evidence="9 12" id="KW-0067">ATP-binding</keyword>
<evidence type="ECO:0000256" key="9">
    <source>
        <dbReference type="ARBA" id="ARBA00022840"/>
    </source>
</evidence>
<feature type="short sequence motif" description="'KMSKS' region" evidence="12">
    <location>
        <begin position="280"/>
        <end position="284"/>
    </location>
</feature>
<dbReference type="EMBL" id="PCWQ01000006">
    <property type="protein sequence ID" value="PIR07195.1"/>
    <property type="molecule type" value="Genomic_DNA"/>
</dbReference>
<organism evidence="14 15">
    <name type="scientific">Candidatus Komeilibacteria bacterium CG11_big_fil_rev_8_21_14_0_20_36_20</name>
    <dbReference type="NCBI Taxonomy" id="1974477"/>
    <lineage>
        <taxon>Bacteria</taxon>
        <taxon>Candidatus Komeiliibacteriota</taxon>
    </lineage>
</organism>
<proteinExistence type="inferred from homology"/>
<name>A0A2H0NGA7_9BACT</name>
<feature type="domain" description="Cysteinyl-tRNA synthetase class Ia DALR" evidence="13">
    <location>
        <begin position="354"/>
        <end position="408"/>
    </location>
</feature>
<evidence type="ECO:0000256" key="4">
    <source>
        <dbReference type="ARBA" id="ARBA00022490"/>
    </source>
</evidence>
<evidence type="ECO:0000256" key="3">
    <source>
        <dbReference type="ARBA" id="ARBA00011245"/>
    </source>
</evidence>
<keyword evidence="6 12" id="KW-0479">Metal-binding</keyword>
<evidence type="ECO:0000313" key="14">
    <source>
        <dbReference type="EMBL" id="PIR07195.1"/>
    </source>
</evidence>
<evidence type="ECO:0000256" key="5">
    <source>
        <dbReference type="ARBA" id="ARBA00022598"/>
    </source>
</evidence>
<evidence type="ECO:0000313" key="15">
    <source>
        <dbReference type="Proteomes" id="UP000230564"/>
    </source>
</evidence>
<evidence type="ECO:0000256" key="7">
    <source>
        <dbReference type="ARBA" id="ARBA00022741"/>
    </source>
</evidence>
<dbReference type="Gene3D" id="1.20.120.640">
    <property type="entry name" value="Anticodon-binding domain of a subclass of class I aminoacyl-tRNA synthetases"/>
    <property type="match status" value="1"/>
</dbReference>
<feature type="binding site" evidence="12">
    <location>
        <position position="248"/>
    </location>
    <ligand>
        <name>Zn(2+)</name>
        <dbReference type="ChEBI" id="CHEBI:29105"/>
    </ligand>
</feature>
<evidence type="ECO:0000256" key="11">
    <source>
        <dbReference type="ARBA" id="ARBA00023146"/>
    </source>
</evidence>
<dbReference type="AlphaFoldDB" id="A0A2H0NGA7"/>
<dbReference type="Gene3D" id="3.40.50.620">
    <property type="entry name" value="HUPs"/>
    <property type="match status" value="1"/>
</dbReference>
<keyword evidence="10 12" id="KW-0648">Protein biosynthesis</keyword>
<dbReference type="SMART" id="SM00840">
    <property type="entry name" value="DALR_2"/>
    <property type="match status" value="1"/>
</dbReference>
<dbReference type="HAMAP" id="MF_00041">
    <property type="entry name" value="Cys_tRNA_synth"/>
    <property type="match status" value="1"/>
</dbReference>
<keyword evidence="7 12" id="KW-0547">Nucleotide-binding</keyword>
<dbReference type="InterPro" id="IPR032678">
    <property type="entry name" value="tRNA-synt_1_cat_dom"/>
</dbReference>
<evidence type="ECO:0000256" key="1">
    <source>
        <dbReference type="ARBA" id="ARBA00004496"/>
    </source>
</evidence>
<feature type="binding site" evidence="12">
    <location>
        <position position="29"/>
    </location>
    <ligand>
        <name>Zn(2+)</name>
        <dbReference type="ChEBI" id="CHEBI:29105"/>
    </ligand>
</feature>
<feature type="short sequence motif" description="'HIGH' region" evidence="12">
    <location>
        <begin position="31"/>
        <end position="41"/>
    </location>
</feature>
<dbReference type="CDD" id="cd00672">
    <property type="entry name" value="CysRS_core"/>
    <property type="match status" value="1"/>
</dbReference>
<evidence type="ECO:0000256" key="8">
    <source>
        <dbReference type="ARBA" id="ARBA00022833"/>
    </source>
</evidence>
<dbReference type="SUPFAM" id="SSF47323">
    <property type="entry name" value="Anticodon-binding domain of a subclass of class I aminoacyl-tRNA synthetases"/>
    <property type="match status" value="1"/>
</dbReference>
<comment type="caution">
    <text evidence="14">The sequence shown here is derived from an EMBL/GenBank/DDBJ whole genome shotgun (WGS) entry which is preliminary data.</text>
</comment>
<protein>
    <recommendedName>
        <fullName evidence="12">Cysteine--tRNA ligase</fullName>
        <ecNumber evidence="12">6.1.1.16</ecNumber>
    </recommendedName>
    <alternativeName>
        <fullName evidence="12">Cysteinyl-tRNA synthetase</fullName>
        <shortName evidence="12">CysRS</shortName>
    </alternativeName>
</protein>
<accession>A0A2H0NGA7</accession>
<evidence type="ECO:0000259" key="13">
    <source>
        <dbReference type="SMART" id="SM00840"/>
    </source>
</evidence>
<feature type="binding site" evidence="12">
    <location>
        <position position="283"/>
    </location>
    <ligand>
        <name>ATP</name>
        <dbReference type="ChEBI" id="CHEBI:30616"/>
    </ligand>
</feature>
<comment type="cofactor">
    <cofactor evidence="12">
        <name>Zn(2+)</name>
        <dbReference type="ChEBI" id="CHEBI:29105"/>
    </cofactor>
    <text evidence="12">Binds 1 zinc ion per subunit.</text>
</comment>
<dbReference type="InterPro" id="IPR015273">
    <property type="entry name" value="Cys-tRNA-synt_Ia_DALR"/>
</dbReference>
<dbReference type="GO" id="GO:0005829">
    <property type="term" value="C:cytosol"/>
    <property type="evidence" value="ECO:0007669"/>
    <property type="project" value="TreeGrafter"/>
</dbReference>
<keyword evidence="11 12" id="KW-0030">Aminoacyl-tRNA synthetase</keyword>
<dbReference type="GO" id="GO:0006423">
    <property type="term" value="P:cysteinyl-tRNA aminoacylation"/>
    <property type="evidence" value="ECO:0007669"/>
    <property type="project" value="UniProtKB-UniRule"/>
</dbReference>
<evidence type="ECO:0000256" key="6">
    <source>
        <dbReference type="ARBA" id="ARBA00022723"/>
    </source>
</evidence>
<feature type="binding site" evidence="12">
    <location>
        <position position="252"/>
    </location>
    <ligand>
        <name>Zn(2+)</name>
        <dbReference type="ChEBI" id="CHEBI:29105"/>
    </ligand>
</feature>
<dbReference type="InterPro" id="IPR024909">
    <property type="entry name" value="Cys-tRNA/MSH_ligase"/>
</dbReference>
<evidence type="ECO:0000256" key="10">
    <source>
        <dbReference type="ARBA" id="ARBA00022917"/>
    </source>
</evidence>
<keyword evidence="5 12" id="KW-0436">Ligase</keyword>
<keyword evidence="4 12" id="KW-0963">Cytoplasm</keyword>
<dbReference type="PRINTS" id="PR00983">
    <property type="entry name" value="TRNASYNTHCYS"/>
</dbReference>
<feature type="binding site" evidence="12">
    <location>
        <position position="223"/>
    </location>
    <ligand>
        <name>Zn(2+)</name>
        <dbReference type="ChEBI" id="CHEBI:29105"/>
    </ligand>
</feature>
<dbReference type="InterPro" id="IPR015803">
    <property type="entry name" value="Cys-tRNA-ligase"/>
</dbReference>
<dbReference type="GO" id="GO:0004817">
    <property type="term" value="F:cysteine-tRNA ligase activity"/>
    <property type="evidence" value="ECO:0007669"/>
    <property type="project" value="UniProtKB-UniRule"/>
</dbReference>
<dbReference type="EC" id="6.1.1.16" evidence="12"/>
<dbReference type="PANTHER" id="PTHR10890:SF3">
    <property type="entry name" value="CYSTEINE--TRNA LIGASE, CYTOPLASMIC"/>
    <property type="match status" value="1"/>
</dbReference>
<comment type="similarity">
    <text evidence="2 12">Belongs to the class-I aminoacyl-tRNA synthetase family.</text>
</comment>
<dbReference type="GO" id="GO:0005524">
    <property type="term" value="F:ATP binding"/>
    <property type="evidence" value="ECO:0007669"/>
    <property type="project" value="UniProtKB-UniRule"/>
</dbReference>